<reference evidence="2 3" key="1">
    <citation type="submission" date="2022-08" db="EMBL/GenBank/DDBJ databases">
        <authorList>
            <person name="Somphong A."/>
            <person name="Phongsopitanun W."/>
        </authorList>
    </citation>
    <scope>NUCLEOTIDE SEQUENCE [LARGE SCALE GENOMIC DNA]</scope>
    <source>
        <strain evidence="2 3">LP11</strain>
    </source>
</reference>
<organism evidence="2 3">
    <name type="scientific">Streptomyces pyxinicus</name>
    <dbReference type="NCBI Taxonomy" id="2970331"/>
    <lineage>
        <taxon>Bacteria</taxon>
        <taxon>Bacillati</taxon>
        <taxon>Actinomycetota</taxon>
        <taxon>Actinomycetes</taxon>
        <taxon>Kitasatosporales</taxon>
        <taxon>Streptomycetaceae</taxon>
        <taxon>Streptomyces</taxon>
    </lineage>
</organism>
<dbReference type="Proteomes" id="UP001205612">
    <property type="component" value="Unassembled WGS sequence"/>
</dbReference>
<protein>
    <submittedName>
        <fullName evidence="2">Uncharacterized protein</fullName>
    </submittedName>
</protein>
<feature type="region of interest" description="Disordered" evidence="1">
    <location>
        <begin position="1"/>
        <end position="65"/>
    </location>
</feature>
<dbReference type="EMBL" id="JANUGP010000029">
    <property type="protein sequence ID" value="MCS0605296.1"/>
    <property type="molecule type" value="Genomic_DNA"/>
</dbReference>
<keyword evidence="3" id="KW-1185">Reference proteome</keyword>
<name>A0ABT2BA71_9ACTN</name>
<evidence type="ECO:0000313" key="2">
    <source>
        <dbReference type="EMBL" id="MCS0605296.1"/>
    </source>
</evidence>
<gene>
    <name evidence="2" type="ORF">NX794_29410</name>
</gene>
<evidence type="ECO:0000256" key="1">
    <source>
        <dbReference type="SAM" id="MobiDB-lite"/>
    </source>
</evidence>
<proteinExistence type="predicted"/>
<feature type="non-terminal residue" evidence="2">
    <location>
        <position position="99"/>
    </location>
</feature>
<accession>A0ABT2BA71</accession>
<feature type="compositionally biased region" description="Basic and acidic residues" evidence="1">
    <location>
        <begin position="12"/>
        <end position="23"/>
    </location>
</feature>
<comment type="caution">
    <text evidence="2">The sequence shown here is derived from an EMBL/GenBank/DDBJ whole genome shotgun (WGS) entry which is preliminary data.</text>
</comment>
<evidence type="ECO:0000313" key="3">
    <source>
        <dbReference type="Proteomes" id="UP001205612"/>
    </source>
</evidence>
<sequence>MSEHGGGSGESPHIEVPRSRLAEYAELATPSQEQTDSPPDDDTPADCRQGASGDSGALPEGTTARARRREFAALLGEFRRTAVLVPLGDGPGPVEERGL</sequence>